<reference evidence="1" key="1">
    <citation type="submission" date="2018-06" db="EMBL/GenBank/DDBJ databases">
        <authorList>
            <person name="Zhirakovskaya E."/>
        </authorList>
    </citation>
    <scope>NUCLEOTIDE SEQUENCE</scope>
</reference>
<evidence type="ECO:0000313" key="1">
    <source>
        <dbReference type="EMBL" id="VAX04823.1"/>
    </source>
</evidence>
<sequence>MMLKSAGFFCLAFCEIGIGMTLFDKPALDVPAQLKQWQGRGLVVEDELRAQHYLAVVGYYRLSAYSLPFQLGNPEHHFITDTSFDDIFDLYAFDRELRLLVLDAIERIEVSMRSGIGNYMATKYGAHWYLNESHFAYSYDHKVLLADIELHCKRKKELFVKHYTVKYSSPRLPPSWVVMELLTFGQLSMIYDRMANACDQKAIARLFGTQAELLRSWLQTLSYMRNVCAHHSRLWNRELGNAPKVPKKSPSNWIKWPIEVSDDNIRPHVRLYLVLVVIEFLLQSINPESSWHQRLFELMHKYNRVSKAHMGMPEEWSTDSFWRLSEE</sequence>
<protein>
    <submittedName>
        <fullName evidence="1">Abortive infection bacteriophage resistance protein</fullName>
    </submittedName>
</protein>
<dbReference type="Pfam" id="PF07751">
    <property type="entry name" value="Abi_2"/>
    <property type="match status" value="1"/>
</dbReference>
<dbReference type="EMBL" id="UOFV01000498">
    <property type="protein sequence ID" value="VAX04823.1"/>
    <property type="molecule type" value="Genomic_DNA"/>
</dbReference>
<dbReference type="InterPro" id="IPR011664">
    <property type="entry name" value="Abi_system_AbiD/AbiF-like"/>
</dbReference>
<name>A0A3B1AYP5_9ZZZZ</name>
<gene>
    <name evidence="1" type="ORF">MNBD_GAMMA19-1698</name>
</gene>
<accession>A0A3B1AYP5</accession>
<proteinExistence type="predicted"/>
<dbReference type="InterPro" id="IPR017034">
    <property type="entry name" value="Abi_system_AbiD/AbiF"/>
</dbReference>
<dbReference type="AlphaFoldDB" id="A0A3B1AYP5"/>
<dbReference type="PIRSF" id="PIRSF034934">
    <property type="entry name" value="AbiF_AbiD"/>
    <property type="match status" value="1"/>
</dbReference>
<organism evidence="1">
    <name type="scientific">hydrothermal vent metagenome</name>
    <dbReference type="NCBI Taxonomy" id="652676"/>
    <lineage>
        <taxon>unclassified sequences</taxon>
        <taxon>metagenomes</taxon>
        <taxon>ecological metagenomes</taxon>
    </lineage>
</organism>